<evidence type="ECO:0000259" key="16">
    <source>
        <dbReference type="Pfam" id="PF16344"/>
    </source>
</evidence>
<evidence type="ECO:0000313" key="17">
    <source>
        <dbReference type="EMBL" id="MDN5200296.1"/>
    </source>
</evidence>
<evidence type="ECO:0000256" key="3">
    <source>
        <dbReference type="ARBA" id="ARBA00022452"/>
    </source>
</evidence>
<keyword evidence="18" id="KW-1185">Reference proteome</keyword>
<dbReference type="SUPFAM" id="SSF49464">
    <property type="entry name" value="Carboxypeptidase regulatory domain-like"/>
    <property type="match status" value="1"/>
</dbReference>
<feature type="domain" description="Protein FecR C-terminal" evidence="16">
    <location>
        <begin position="47"/>
        <end position="110"/>
    </location>
</feature>
<keyword evidence="10 12" id="KW-0472">Membrane</keyword>
<dbReference type="InterPro" id="IPR032508">
    <property type="entry name" value="FecR_C"/>
</dbReference>
<keyword evidence="6" id="KW-0732">Signal</keyword>
<evidence type="ECO:0000259" key="14">
    <source>
        <dbReference type="Pfam" id="PF00593"/>
    </source>
</evidence>
<evidence type="ECO:0000256" key="11">
    <source>
        <dbReference type="ARBA" id="ARBA00023237"/>
    </source>
</evidence>
<dbReference type="InterPro" id="IPR039426">
    <property type="entry name" value="TonB-dep_rcpt-like"/>
</dbReference>
<dbReference type="PANTHER" id="PTHR32552:SF68">
    <property type="entry name" value="FERRICHROME OUTER MEMBRANE TRANSPORTER_PHAGE RECEPTOR"/>
    <property type="match status" value="1"/>
</dbReference>
<keyword evidence="8" id="KW-0406">Ion transport</keyword>
<name>A0ABT8KHU8_9BACT</name>
<dbReference type="InterPro" id="IPR012910">
    <property type="entry name" value="Plug_dom"/>
</dbReference>
<dbReference type="Proteomes" id="UP001172082">
    <property type="component" value="Unassembled WGS sequence"/>
</dbReference>
<dbReference type="InterPro" id="IPR008969">
    <property type="entry name" value="CarboxyPept-like_regulatory"/>
</dbReference>
<dbReference type="Pfam" id="PF00593">
    <property type="entry name" value="TonB_dep_Rec_b-barrel"/>
    <property type="match status" value="1"/>
</dbReference>
<evidence type="ECO:0000256" key="13">
    <source>
        <dbReference type="RuleBase" id="RU003357"/>
    </source>
</evidence>
<dbReference type="PROSITE" id="PS52016">
    <property type="entry name" value="TONB_DEPENDENT_REC_3"/>
    <property type="match status" value="1"/>
</dbReference>
<dbReference type="Pfam" id="PF13715">
    <property type="entry name" value="CarbopepD_reg_2"/>
    <property type="match status" value="1"/>
</dbReference>
<dbReference type="PANTHER" id="PTHR32552">
    <property type="entry name" value="FERRICHROME IRON RECEPTOR-RELATED"/>
    <property type="match status" value="1"/>
</dbReference>
<reference evidence="17" key="1">
    <citation type="submission" date="2023-06" db="EMBL/GenBank/DDBJ databases">
        <title>Genomic of Parafulvivirga corallium.</title>
        <authorList>
            <person name="Wang G."/>
        </authorList>
    </citation>
    <scope>NUCLEOTIDE SEQUENCE</scope>
    <source>
        <strain evidence="17">BMA10</strain>
    </source>
</reference>
<feature type="domain" description="TonB-dependent receptor plug" evidence="15">
    <location>
        <begin position="292"/>
        <end position="368"/>
    </location>
</feature>
<evidence type="ECO:0000256" key="1">
    <source>
        <dbReference type="ARBA" id="ARBA00004571"/>
    </source>
</evidence>
<comment type="similarity">
    <text evidence="12 13">Belongs to the TonB-dependent receptor family.</text>
</comment>
<evidence type="ECO:0000256" key="10">
    <source>
        <dbReference type="ARBA" id="ARBA00023136"/>
    </source>
</evidence>
<protein>
    <submittedName>
        <fullName evidence="17">Carboxypeptidase-like regulatory domain-containing protein</fullName>
    </submittedName>
</protein>
<dbReference type="Gene3D" id="2.40.170.20">
    <property type="entry name" value="TonB-dependent receptor, beta-barrel domain"/>
    <property type="match status" value="1"/>
</dbReference>
<dbReference type="Gene3D" id="2.60.40.1120">
    <property type="entry name" value="Carboxypeptidase-like, regulatory domain"/>
    <property type="match status" value="1"/>
</dbReference>
<evidence type="ECO:0000256" key="9">
    <source>
        <dbReference type="ARBA" id="ARBA00023077"/>
    </source>
</evidence>
<keyword evidence="3 12" id="KW-1134">Transmembrane beta strand</keyword>
<comment type="subcellular location">
    <subcellularLocation>
        <location evidence="1 12">Cell outer membrane</location>
        <topology evidence="1 12">Multi-pass membrane protein</topology>
    </subcellularLocation>
</comment>
<evidence type="ECO:0000256" key="2">
    <source>
        <dbReference type="ARBA" id="ARBA00022448"/>
    </source>
</evidence>
<comment type="caution">
    <text evidence="17">The sequence shown here is derived from an EMBL/GenBank/DDBJ whole genome shotgun (WGS) entry which is preliminary data.</text>
</comment>
<evidence type="ECO:0000256" key="6">
    <source>
        <dbReference type="ARBA" id="ARBA00022729"/>
    </source>
</evidence>
<sequence length="935" mass="105659">MNQQCITIGNKLWHHKRKICLANLLFFLTSYSFSQSTSLKISADYINTPFEDVVLDLENRYPISFFYDDAWINGVEISLKVEQSDLDMFLKTLLEKTNIQYYITEDHRIILVKGHELVTKIPKDYFDRIRQNNSVANRLEIFEDNTGEESEIISDTGNIQFEIGDKNGDNDGRTATISGYIRNSKSGEPLIGVSVFKNDPFVGVVTDAFGYYVLTIPKGRHRLFFKSVGMLETNKLITLYGDGRFDIEMEEDIVSLKEVVIQGEKDIVDNLHTGRVKIDYEALKSMPPMLGDADIMKITLTLPGIQSVGEGSSGFNVRGGAADQNLILINDAVIYNPNHLFGFFSAFNPDVIKRADLFKSGIQAHFGGRISSVFDVAVRDGNKKKFSVSGGISPVTGKITLEGPIKKDTTSFLLGLRSTYSDWILGQLKDPALSNSAGFFADAITKVVHQIDDRNSLTFSAYHSRDRFRLDSDTLYRYFNTNASVRWRHTINSRLFSSVLASYSNYTYDLNSRNSSSNAFELDYSINNTTVKSSIDWIPDARHNIKIGIDGTFYNLSPGSIKPLNEQSVIKQEILDKEKGLEGAIHLGDEFEYSDKLSLYAGIRFSHFSLIGPGNVFTYQSGISREVDFITDTIAFDNGSVIKSYSGPEYRFSLRYKLANDLSLKFSYDRTRQYIHQLTNSIAISPTDTWRLSNTHLKPQIGDQYSAGLYKNFLNKGIEISLEGYYKTTKNVLEYKDGADLLINEVLETDVIGATGRSYGVEVLVRKKVGKLNGWISYTYSRSEVKANGLFEGEKINNGKYFPSNFDKPHNLSFISNYKFNRRVSLSLNFTYSSGRPVTFPISTYKFRNNVFASFSDRNQLRIPDYYRLDVGINLEGNHKVNKPAHGSWSFSVYNLTGRNNVYSIFSSSEGRSISVNQLSIFSVPIPTITYNFKF</sequence>
<dbReference type="InterPro" id="IPR036942">
    <property type="entry name" value="Beta-barrel_TonB_sf"/>
</dbReference>
<proteinExistence type="inferred from homology"/>
<dbReference type="InterPro" id="IPR037066">
    <property type="entry name" value="Plug_dom_sf"/>
</dbReference>
<dbReference type="Gene3D" id="2.170.130.10">
    <property type="entry name" value="TonB-dependent receptor, plug domain"/>
    <property type="match status" value="1"/>
</dbReference>
<feature type="domain" description="TonB-dependent receptor-like beta-barrel" evidence="14">
    <location>
        <begin position="453"/>
        <end position="896"/>
    </location>
</feature>
<keyword evidence="2 12" id="KW-0813">Transport</keyword>
<keyword evidence="9 13" id="KW-0798">TonB box</keyword>
<evidence type="ECO:0000313" key="18">
    <source>
        <dbReference type="Proteomes" id="UP001172082"/>
    </source>
</evidence>
<dbReference type="RefSeq" id="WP_346750321.1">
    <property type="nucleotide sequence ID" value="NZ_JAUJEA010000001.1"/>
</dbReference>
<dbReference type="EMBL" id="JAUJEA010000001">
    <property type="protein sequence ID" value="MDN5200296.1"/>
    <property type="molecule type" value="Genomic_DNA"/>
</dbReference>
<dbReference type="SUPFAM" id="SSF56935">
    <property type="entry name" value="Porins"/>
    <property type="match status" value="1"/>
</dbReference>
<evidence type="ECO:0000259" key="15">
    <source>
        <dbReference type="Pfam" id="PF07715"/>
    </source>
</evidence>
<evidence type="ECO:0000256" key="8">
    <source>
        <dbReference type="ARBA" id="ARBA00023065"/>
    </source>
</evidence>
<gene>
    <name evidence="17" type="ORF">QQ008_02965</name>
</gene>
<keyword evidence="11 12" id="KW-0998">Cell outer membrane</keyword>
<evidence type="ECO:0000256" key="7">
    <source>
        <dbReference type="ARBA" id="ARBA00023004"/>
    </source>
</evidence>
<keyword evidence="7" id="KW-0408">Iron</keyword>
<evidence type="ECO:0000256" key="4">
    <source>
        <dbReference type="ARBA" id="ARBA00022496"/>
    </source>
</evidence>
<keyword evidence="5 12" id="KW-0812">Transmembrane</keyword>
<dbReference type="Pfam" id="PF16344">
    <property type="entry name" value="FecR_C"/>
    <property type="match status" value="1"/>
</dbReference>
<dbReference type="Pfam" id="PF07715">
    <property type="entry name" value="Plug"/>
    <property type="match status" value="1"/>
</dbReference>
<accession>A0ABT8KHU8</accession>
<organism evidence="17 18">
    <name type="scientific">Splendidivirga corallicola</name>
    <dbReference type="NCBI Taxonomy" id="3051826"/>
    <lineage>
        <taxon>Bacteria</taxon>
        <taxon>Pseudomonadati</taxon>
        <taxon>Bacteroidota</taxon>
        <taxon>Cytophagia</taxon>
        <taxon>Cytophagales</taxon>
        <taxon>Splendidivirgaceae</taxon>
        <taxon>Splendidivirga</taxon>
    </lineage>
</organism>
<evidence type="ECO:0000256" key="12">
    <source>
        <dbReference type="PROSITE-ProRule" id="PRU01360"/>
    </source>
</evidence>
<dbReference type="Gene3D" id="3.55.50.30">
    <property type="match status" value="1"/>
</dbReference>
<keyword evidence="4" id="KW-0410">Iron transport</keyword>
<evidence type="ECO:0000256" key="5">
    <source>
        <dbReference type="ARBA" id="ARBA00022692"/>
    </source>
</evidence>
<dbReference type="InterPro" id="IPR000531">
    <property type="entry name" value="Beta-barrel_TonB"/>
</dbReference>